<dbReference type="GO" id="GO:0016787">
    <property type="term" value="F:hydrolase activity"/>
    <property type="evidence" value="ECO:0007669"/>
    <property type="project" value="TreeGrafter"/>
</dbReference>
<dbReference type="GeneID" id="35403569"/>
<gene>
    <name evidence="7" type="ORF">FFUJ_10102</name>
</gene>
<feature type="transmembrane region" description="Helical" evidence="6">
    <location>
        <begin position="194"/>
        <end position="212"/>
    </location>
</feature>
<evidence type="ECO:0000256" key="5">
    <source>
        <dbReference type="ARBA" id="ARBA00023136"/>
    </source>
</evidence>
<proteinExistence type="inferred from homology"/>
<feature type="transmembrane region" description="Helical" evidence="6">
    <location>
        <begin position="135"/>
        <end position="154"/>
    </location>
</feature>
<evidence type="ECO:0000313" key="7">
    <source>
        <dbReference type="EMBL" id="CCT73216.1"/>
    </source>
</evidence>
<accession>S0EE46</accession>
<dbReference type="Proteomes" id="UP000016800">
    <property type="component" value="Chromosome IX"/>
</dbReference>
<comment type="similarity">
    <text evidence="2">Belongs to the TMEM86 family.</text>
</comment>
<sequence length="229" mass="24720">MLPENYLVASSLTAAILYGVKARASPSYSRMITKTLAVSLLAVLVKIVNGPAYLLAALSFGSLGDAFLAWNSEPAFLAGLGSFLTSHLFYIALFFETGVKRLVLEDQSRVAIVISAILLGPTMLKLLIPRVNSELRLPIILYTCAILGMIFSALTTENDKVALGAVVFTVSDTILASGRFLVPVSSSHQVWMDYAVWILYYSGQFMLAMGTLEQAGTQLGTKGTERNGR</sequence>
<dbReference type="Pfam" id="PF07947">
    <property type="entry name" value="YhhN"/>
    <property type="match status" value="1"/>
</dbReference>
<evidence type="ECO:0000313" key="8">
    <source>
        <dbReference type="Proteomes" id="UP000016800"/>
    </source>
</evidence>
<name>S0EE46_GIBF5</name>
<dbReference type="RefSeq" id="XP_023435294.1">
    <property type="nucleotide sequence ID" value="XM_023567922.1"/>
</dbReference>
<dbReference type="AlphaFoldDB" id="S0EE46"/>
<dbReference type="EMBL" id="HF679031">
    <property type="protein sequence ID" value="CCT73216.1"/>
    <property type="molecule type" value="Genomic_DNA"/>
</dbReference>
<reference evidence="8" key="1">
    <citation type="journal article" date="2013" name="PLoS Pathog.">
        <title>Deciphering the cryptic genome: genome-wide analyses of the rice pathogen Fusarium fujikuroi reveal complex regulation of secondary metabolism and novel metabolites.</title>
        <authorList>
            <person name="Wiemann P."/>
            <person name="Sieber C.M."/>
            <person name="von Bargen K.W."/>
            <person name="Studt L."/>
            <person name="Niehaus E.M."/>
            <person name="Espino J.J."/>
            <person name="Huss K."/>
            <person name="Michielse C.B."/>
            <person name="Albermann S."/>
            <person name="Wagner D."/>
            <person name="Bergner S.V."/>
            <person name="Connolly L.R."/>
            <person name="Fischer A."/>
            <person name="Reuter G."/>
            <person name="Kleigrewe K."/>
            <person name="Bald T."/>
            <person name="Wingfield B.D."/>
            <person name="Ophir R."/>
            <person name="Freeman S."/>
            <person name="Hippler M."/>
            <person name="Smith K.M."/>
            <person name="Brown D.W."/>
            <person name="Proctor R.H."/>
            <person name="Munsterkotter M."/>
            <person name="Freitag M."/>
            <person name="Humpf H.U."/>
            <person name="Guldener U."/>
            <person name="Tudzynski B."/>
        </authorList>
    </citation>
    <scope>NUCLEOTIDE SEQUENCE [LARGE SCALE GENOMIC DNA]</scope>
    <source>
        <strain evidence="8">CBS 195.34 / IMI 58289 / NRRL A-6831</strain>
    </source>
</reference>
<evidence type="ECO:0000256" key="4">
    <source>
        <dbReference type="ARBA" id="ARBA00022989"/>
    </source>
</evidence>
<keyword evidence="5 6" id="KW-0472">Membrane</keyword>
<dbReference type="PANTHER" id="PTHR31885:SF6">
    <property type="entry name" value="GH04784P"/>
    <property type="match status" value="1"/>
</dbReference>
<evidence type="ECO:0000256" key="2">
    <source>
        <dbReference type="ARBA" id="ARBA00007375"/>
    </source>
</evidence>
<dbReference type="InterPro" id="IPR012506">
    <property type="entry name" value="TMEM86B-like"/>
</dbReference>
<keyword evidence="3 6" id="KW-0812">Transmembrane</keyword>
<feature type="transmembrane region" description="Helical" evidence="6">
    <location>
        <begin position="76"/>
        <end position="98"/>
    </location>
</feature>
<dbReference type="PANTHER" id="PTHR31885">
    <property type="entry name" value="GH04784P"/>
    <property type="match status" value="1"/>
</dbReference>
<evidence type="ECO:0008006" key="9">
    <source>
        <dbReference type="Google" id="ProtNLM"/>
    </source>
</evidence>
<evidence type="ECO:0000256" key="3">
    <source>
        <dbReference type="ARBA" id="ARBA00022692"/>
    </source>
</evidence>
<protein>
    <recommendedName>
        <fullName evidence="9">Lysoplasmalogenase</fullName>
    </recommendedName>
</protein>
<organism evidence="7 8">
    <name type="scientific">Gibberella fujikuroi (strain CBS 195.34 / IMI 58289 / NRRL A-6831)</name>
    <name type="common">Bakanae and foot rot disease fungus</name>
    <name type="synonym">Fusarium fujikuroi</name>
    <dbReference type="NCBI Taxonomy" id="1279085"/>
    <lineage>
        <taxon>Eukaryota</taxon>
        <taxon>Fungi</taxon>
        <taxon>Dikarya</taxon>
        <taxon>Ascomycota</taxon>
        <taxon>Pezizomycotina</taxon>
        <taxon>Sordariomycetes</taxon>
        <taxon>Hypocreomycetidae</taxon>
        <taxon>Hypocreales</taxon>
        <taxon>Nectriaceae</taxon>
        <taxon>Fusarium</taxon>
        <taxon>Fusarium fujikuroi species complex</taxon>
    </lineage>
</organism>
<dbReference type="VEuPathDB" id="FungiDB:FFUJ_10102"/>
<keyword evidence="4 6" id="KW-1133">Transmembrane helix</keyword>
<dbReference type="HOGENOM" id="CLU_079086_2_0_1"/>
<feature type="transmembrane region" description="Helical" evidence="6">
    <location>
        <begin position="36"/>
        <end position="56"/>
    </location>
</feature>
<evidence type="ECO:0000256" key="6">
    <source>
        <dbReference type="SAM" id="Phobius"/>
    </source>
</evidence>
<dbReference type="GO" id="GO:0016020">
    <property type="term" value="C:membrane"/>
    <property type="evidence" value="ECO:0007669"/>
    <property type="project" value="UniProtKB-SubCell"/>
</dbReference>
<comment type="subcellular location">
    <subcellularLocation>
        <location evidence="1">Membrane</location>
        <topology evidence="1">Multi-pass membrane protein</topology>
    </subcellularLocation>
</comment>
<keyword evidence="8" id="KW-1185">Reference proteome</keyword>
<evidence type="ECO:0000256" key="1">
    <source>
        <dbReference type="ARBA" id="ARBA00004141"/>
    </source>
</evidence>
<feature type="transmembrane region" description="Helical" evidence="6">
    <location>
        <begin position="161"/>
        <end position="182"/>
    </location>
</feature>
<feature type="transmembrane region" description="Helical" evidence="6">
    <location>
        <begin position="110"/>
        <end position="129"/>
    </location>
</feature>